<evidence type="ECO:0000313" key="2">
    <source>
        <dbReference type="Proteomes" id="UP000288805"/>
    </source>
</evidence>
<dbReference type="AlphaFoldDB" id="A0A438IGQ5"/>
<sequence>MLKHNKDIFAWTHSDMPGIHLSVASHKLNISPTLRPIRQKSPKAYQVLAILENPTFKPPPKGSQELGGDFTTWFAAAKMEAWAAKWHSCAKGGFRSCEISAAHFVQLDAVVFKRP</sequence>
<proteinExistence type="predicted"/>
<reference evidence="1 2" key="1">
    <citation type="journal article" date="2018" name="PLoS Genet.">
        <title>Population sequencing reveals clonal diversity and ancestral inbreeding in the grapevine cultivar Chardonnay.</title>
        <authorList>
            <person name="Roach M.J."/>
            <person name="Johnson D.L."/>
            <person name="Bohlmann J."/>
            <person name="van Vuuren H.J."/>
            <person name="Jones S.J."/>
            <person name="Pretorius I.S."/>
            <person name="Schmidt S.A."/>
            <person name="Borneman A.R."/>
        </authorList>
    </citation>
    <scope>NUCLEOTIDE SEQUENCE [LARGE SCALE GENOMIC DNA]</scope>
    <source>
        <strain evidence="2">cv. Chardonnay</strain>
        <tissue evidence="1">Leaf</tissue>
    </source>
</reference>
<name>A0A438IGQ5_VITVI</name>
<dbReference type="Proteomes" id="UP000288805">
    <property type="component" value="Unassembled WGS sequence"/>
</dbReference>
<accession>A0A438IGQ5</accession>
<protein>
    <submittedName>
        <fullName evidence="1">Uncharacterized protein</fullName>
    </submittedName>
</protein>
<evidence type="ECO:0000313" key="1">
    <source>
        <dbReference type="EMBL" id="RVW95609.1"/>
    </source>
</evidence>
<gene>
    <name evidence="1" type="ORF">CK203_039069</name>
</gene>
<dbReference type="EMBL" id="QGNW01000113">
    <property type="protein sequence ID" value="RVW95609.1"/>
    <property type="molecule type" value="Genomic_DNA"/>
</dbReference>
<organism evidence="1 2">
    <name type="scientific">Vitis vinifera</name>
    <name type="common">Grape</name>
    <dbReference type="NCBI Taxonomy" id="29760"/>
    <lineage>
        <taxon>Eukaryota</taxon>
        <taxon>Viridiplantae</taxon>
        <taxon>Streptophyta</taxon>
        <taxon>Embryophyta</taxon>
        <taxon>Tracheophyta</taxon>
        <taxon>Spermatophyta</taxon>
        <taxon>Magnoliopsida</taxon>
        <taxon>eudicotyledons</taxon>
        <taxon>Gunneridae</taxon>
        <taxon>Pentapetalae</taxon>
        <taxon>rosids</taxon>
        <taxon>Vitales</taxon>
        <taxon>Vitaceae</taxon>
        <taxon>Viteae</taxon>
        <taxon>Vitis</taxon>
    </lineage>
</organism>
<comment type="caution">
    <text evidence="1">The sequence shown here is derived from an EMBL/GenBank/DDBJ whole genome shotgun (WGS) entry which is preliminary data.</text>
</comment>